<reference evidence="1 2" key="1">
    <citation type="submission" date="2014-03" db="EMBL/GenBank/DDBJ databases">
        <title>Draft Genome Sequence of Actibacterium mucosum KCTC 23349, a Marine Alphaproteobacterium with Complex Ionic Requirements Isolated from Mediterranean Seawater at Malvarrosa Beach, Valencia, Spain.</title>
        <authorList>
            <person name="Arahal D.R."/>
            <person name="Shao Z."/>
            <person name="Lai Q."/>
            <person name="Pujalte M.J."/>
        </authorList>
    </citation>
    <scope>NUCLEOTIDE SEQUENCE [LARGE SCALE GENOMIC DNA]</scope>
    <source>
        <strain evidence="1 2">KCTC 23349</strain>
    </source>
</reference>
<evidence type="ECO:0000313" key="2">
    <source>
        <dbReference type="Proteomes" id="UP000026249"/>
    </source>
</evidence>
<comment type="caution">
    <text evidence="1">The sequence shown here is derived from an EMBL/GenBank/DDBJ whole genome shotgun (WGS) entry which is preliminary data.</text>
</comment>
<organism evidence="1 2">
    <name type="scientific">Actibacterium mucosum KCTC 23349</name>
    <dbReference type="NCBI Taxonomy" id="1454373"/>
    <lineage>
        <taxon>Bacteria</taxon>
        <taxon>Pseudomonadati</taxon>
        <taxon>Pseudomonadota</taxon>
        <taxon>Alphaproteobacteria</taxon>
        <taxon>Rhodobacterales</taxon>
        <taxon>Roseobacteraceae</taxon>
        <taxon>Actibacterium</taxon>
    </lineage>
</organism>
<keyword evidence="2" id="KW-1185">Reference proteome</keyword>
<dbReference type="Proteomes" id="UP000026249">
    <property type="component" value="Unassembled WGS sequence"/>
</dbReference>
<gene>
    <name evidence="1" type="ORF">ACMU_14650</name>
</gene>
<dbReference type="EMBL" id="JFKE01000005">
    <property type="protein sequence ID" value="KAJ54996.1"/>
    <property type="molecule type" value="Genomic_DNA"/>
</dbReference>
<proteinExistence type="predicted"/>
<evidence type="ECO:0000313" key="1">
    <source>
        <dbReference type="EMBL" id="KAJ54996.1"/>
    </source>
</evidence>
<protein>
    <submittedName>
        <fullName evidence="1">Uncharacterized protein</fullName>
    </submittedName>
</protein>
<name>A0A037ZJK9_9RHOB</name>
<sequence>MVKVFRSLLREIRGKILFSGQATVRRLLRQKSTQQRMNYCRFLGAQYPRNATSKTLLAQTQPSGKLATHKAFLFFAGLAHMARKWFTRTLSMLCGL</sequence>
<dbReference type="AlphaFoldDB" id="A0A037ZJK9"/>
<accession>A0A037ZJK9</accession>